<evidence type="ECO:0000259" key="18">
    <source>
        <dbReference type="Pfam" id="PF14821"/>
    </source>
</evidence>
<dbReference type="GO" id="GO:0009088">
    <property type="term" value="P:threonine biosynthetic process"/>
    <property type="evidence" value="ECO:0007669"/>
    <property type="project" value="UniProtKB-UniRule"/>
</dbReference>
<dbReference type="SUPFAM" id="SSF53335">
    <property type="entry name" value="S-adenosyl-L-methionine-dependent methyltransferases"/>
    <property type="match status" value="1"/>
</dbReference>
<feature type="binding site" evidence="15">
    <location>
        <position position="73"/>
    </location>
    <ligand>
        <name>S-adenosyl-L-methionine</name>
        <dbReference type="ChEBI" id="CHEBI:59789"/>
    </ligand>
</feature>
<comment type="catalytic activity">
    <reaction evidence="14">
        <text>O-phospho-L-homoserine + H2O = L-threonine + phosphate</text>
        <dbReference type="Rhea" id="RHEA:10840"/>
        <dbReference type="ChEBI" id="CHEBI:15377"/>
        <dbReference type="ChEBI" id="CHEBI:43474"/>
        <dbReference type="ChEBI" id="CHEBI:57590"/>
        <dbReference type="ChEBI" id="CHEBI:57926"/>
        <dbReference type="EC" id="4.2.3.1"/>
    </reaction>
</comment>
<dbReference type="NCBIfam" id="NF001080">
    <property type="entry name" value="PRK00121.2-2"/>
    <property type="match status" value="1"/>
</dbReference>
<dbReference type="InterPro" id="IPR036052">
    <property type="entry name" value="TrpB-like_PALP_sf"/>
</dbReference>
<comment type="caution">
    <text evidence="15">Lacks conserved residue(s) required for the propagation of feature annotation.</text>
</comment>
<evidence type="ECO:0000256" key="6">
    <source>
        <dbReference type="ARBA" id="ARBA00005517"/>
    </source>
</evidence>
<evidence type="ECO:0000259" key="17">
    <source>
        <dbReference type="Pfam" id="PF00291"/>
    </source>
</evidence>
<dbReference type="EC" id="2.1.1.33" evidence="15"/>
<dbReference type="PANTHER" id="PTHR43515">
    <property type="entry name" value="THREONINE SYNTHASE-LIKE 1"/>
    <property type="match status" value="1"/>
</dbReference>
<dbReference type="HAMAP" id="MF_01057">
    <property type="entry name" value="tRNA_methyltr_TrmB"/>
    <property type="match status" value="1"/>
</dbReference>
<dbReference type="InterPro" id="IPR003358">
    <property type="entry name" value="tRNA_(Gua-N-7)_MeTrfase_Trmb"/>
</dbReference>
<comment type="pathway">
    <text evidence="5">Amino-acid biosynthesis; L-threonine biosynthesis; L-threonine from L-aspartate: step 5/5.</text>
</comment>
<feature type="binding site" evidence="15">
    <location>
        <position position="48"/>
    </location>
    <ligand>
        <name>S-adenosyl-L-methionine</name>
        <dbReference type="ChEBI" id="CHEBI:59789"/>
    </ligand>
</feature>
<dbReference type="EMBL" id="DVMH01000031">
    <property type="protein sequence ID" value="HIU10832.1"/>
    <property type="molecule type" value="Genomic_DNA"/>
</dbReference>
<evidence type="ECO:0000256" key="2">
    <source>
        <dbReference type="ARBA" id="ARBA00001933"/>
    </source>
</evidence>
<dbReference type="InterPro" id="IPR001926">
    <property type="entry name" value="TrpB-like_PALP"/>
</dbReference>
<proteinExistence type="inferred from homology"/>
<feature type="modified residue" description="N6-(pyridoxal phosphate)lysine" evidence="16">
    <location>
        <position position="340"/>
    </location>
</feature>
<dbReference type="InterPro" id="IPR029063">
    <property type="entry name" value="SAM-dependent_MTases_sf"/>
</dbReference>
<dbReference type="GO" id="GO:0030170">
    <property type="term" value="F:pyridoxal phosphate binding"/>
    <property type="evidence" value="ECO:0007669"/>
    <property type="project" value="InterPro"/>
</dbReference>
<comment type="function">
    <text evidence="4">Catalyzes the gamma-elimination of phosphate from L-phosphohomoserine and the beta-addition of water to produce L-threonine.</text>
</comment>
<keyword evidence="12" id="KW-0791">Threonine biosynthesis</keyword>
<evidence type="ECO:0000256" key="15">
    <source>
        <dbReference type="HAMAP-Rule" id="MF_01057"/>
    </source>
</evidence>
<keyword evidence="9 15" id="KW-0808">Transferase</keyword>
<dbReference type="GO" id="GO:0008176">
    <property type="term" value="F:tRNA (guanine(46)-N7)-methyltransferase activity"/>
    <property type="evidence" value="ECO:0007669"/>
    <property type="project" value="UniProtKB-UniRule"/>
</dbReference>
<keyword evidence="19" id="KW-0456">Lyase</keyword>
<feature type="domain" description="Threonine synthase N-terminal" evidence="18">
    <location>
        <begin position="231"/>
        <end position="307"/>
    </location>
</feature>
<evidence type="ECO:0000256" key="11">
    <source>
        <dbReference type="ARBA" id="ARBA00022694"/>
    </source>
</evidence>
<dbReference type="Pfam" id="PF02390">
    <property type="entry name" value="Methyltransf_4"/>
    <property type="match status" value="1"/>
</dbReference>
<dbReference type="InterPro" id="IPR055361">
    <property type="entry name" value="tRNA_methyltr_TrmB_bact"/>
</dbReference>
<gene>
    <name evidence="15" type="primary">trmB</name>
    <name evidence="19" type="ORF">IAB00_06310</name>
</gene>
<dbReference type="CDD" id="cd01560">
    <property type="entry name" value="Thr-synth_2"/>
    <property type="match status" value="1"/>
</dbReference>
<keyword evidence="10 15" id="KW-0949">S-adenosyl-L-methionine</keyword>
<comment type="cofactor">
    <cofactor evidence="2 16">
        <name>pyridoxal 5'-phosphate</name>
        <dbReference type="ChEBI" id="CHEBI:597326"/>
    </cofactor>
</comment>
<dbReference type="PROSITE" id="PS00165">
    <property type="entry name" value="DEHYDRATASE_SER_THR"/>
    <property type="match status" value="1"/>
</dbReference>
<dbReference type="Proteomes" id="UP000824124">
    <property type="component" value="Unassembled WGS sequence"/>
</dbReference>
<reference evidence="19" key="2">
    <citation type="journal article" date="2021" name="PeerJ">
        <title>Extensive microbial diversity within the chicken gut microbiome revealed by metagenomics and culture.</title>
        <authorList>
            <person name="Gilroy R."/>
            <person name="Ravi A."/>
            <person name="Getino M."/>
            <person name="Pursley I."/>
            <person name="Horton D.L."/>
            <person name="Alikhan N.F."/>
            <person name="Baker D."/>
            <person name="Gharbi K."/>
            <person name="Hall N."/>
            <person name="Watson M."/>
            <person name="Adriaenssens E.M."/>
            <person name="Foster-Nyarko E."/>
            <person name="Jarju S."/>
            <person name="Secka A."/>
            <person name="Antonio M."/>
            <person name="Oren A."/>
            <person name="Chaudhuri R.R."/>
            <person name="La Ragione R."/>
            <person name="Hildebrand F."/>
            <person name="Pallen M.J."/>
        </authorList>
    </citation>
    <scope>NUCLEOTIDE SEQUENCE</scope>
    <source>
        <strain evidence="19">2830</strain>
    </source>
</reference>
<evidence type="ECO:0000256" key="1">
    <source>
        <dbReference type="ARBA" id="ARBA00000142"/>
    </source>
</evidence>
<dbReference type="GO" id="GO:0005737">
    <property type="term" value="C:cytoplasm"/>
    <property type="evidence" value="ECO:0007669"/>
    <property type="project" value="TreeGrafter"/>
</dbReference>
<dbReference type="Pfam" id="PF00291">
    <property type="entry name" value="PALP"/>
    <property type="match status" value="1"/>
</dbReference>
<dbReference type="InterPro" id="IPR000634">
    <property type="entry name" value="Ser/Thr_deHydtase_PyrdxlP-BS"/>
</dbReference>
<comment type="caution">
    <text evidence="19">The sequence shown here is derived from an EMBL/GenBank/DDBJ whole genome shotgun (WGS) entry which is preliminary data.</text>
</comment>
<dbReference type="SUPFAM" id="SSF53686">
    <property type="entry name" value="Tryptophan synthase beta subunit-like PLP-dependent enzymes"/>
    <property type="match status" value="1"/>
</dbReference>
<dbReference type="CDD" id="cd02440">
    <property type="entry name" value="AdoMet_MTases"/>
    <property type="match status" value="1"/>
</dbReference>
<evidence type="ECO:0000256" key="14">
    <source>
        <dbReference type="ARBA" id="ARBA00049144"/>
    </source>
</evidence>
<feature type="binding site" evidence="15">
    <location>
        <position position="125"/>
    </location>
    <ligand>
        <name>S-adenosyl-L-methionine</name>
        <dbReference type="ChEBI" id="CHEBI:59789"/>
    </ligand>
</feature>
<evidence type="ECO:0000256" key="16">
    <source>
        <dbReference type="PIRSR" id="PIRSR604450-51"/>
    </source>
</evidence>
<keyword evidence="13 16" id="KW-0663">Pyridoxal phosphate</keyword>
<protein>
    <recommendedName>
        <fullName evidence="15">tRNA (guanine-N(7)-)-methyltransferase</fullName>
        <ecNumber evidence="15">2.1.1.33</ecNumber>
    </recommendedName>
    <alternativeName>
        <fullName evidence="15">tRNA (guanine(46)-N(7))-methyltransferase</fullName>
    </alternativeName>
    <alternativeName>
        <fullName evidence="15">tRNA(m7G46)-methyltransferase</fullName>
    </alternativeName>
</protein>
<evidence type="ECO:0000256" key="8">
    <source>
        <dbReference type="ARBA" id="ARBA00022605"/>
    </source>
</evidence>
<sequence length="725" mass="79399">MRLRHVPGSREKLENAPNMVLKPETAPVGGWQELFAARGSAGDKLCLEIGCGRGRFCNDLARQNPQLNIIGLELHEDVLARALEKLEEEDVALVSNLALLWQDASKIVDSFARGEVNRIYLNFSDPWPKKKHAKRRLTSAGFLAVYAKILAADGELWLKTDNRELFEWSADQLLQAGWRLHDIDYNYPPKAAAEDEITEYESRFRALGQPIFRLCASCPAANTAFEVKSMRYISTRGNTQGVTAAEAIRLGMVPGGGLFVPEQQPRFPYSWAELCAMSYQTLAEKVLGLFLTDYTEDTLHEIVAAAYGDNFADAKIAPLKKLSGGVHILELWHGPTAAFKDMALQILPRLLTEAGRISGEDKEVDILVATSGDTGKAALEGFKNVPGVKIICFYPAGGVSRTQYLQMATTDGDNTYVCAVRGNFDDCQTGVKRIFGDEALAKKLVSAGKCFSSANSINWGRLCPQIVYYFWSYAEMLRQGSVKPGEAFNVAVPTGNFGNILAAYYAREMGLPIKHLVCASNSNRVLADALATGVYDKRREFVKTTSPSMDILISSNFERFYYAMCGGDAEKVRAAYAALDKDGVFTADEDAVQNWRKVISGGYAAEEQVAATIRHYLTEKNYALDPHTAVAAHVYAAYAEQSGDAAPVVIAATASPFKFGRAVLAALGEDIAADAAEDEVLRRLANKIGRPAHRALVGLEQKPVLHNTEVEPADMPKLVADILQL</sequence>
<evidence type="ECO:0000256" key="5">
    <source>
        <dbReference type="ARBA" id="ARBA00004979"/>
    </source>
</evidence>
<keyword evidence="8" id="KW-0028">Amino-acid biosynthesis</keyword>
<dbReference type="Pfam" id="PF14821">
    <property type="entry name" value="Thr_synth_N"/>
    <property type="match status" value="1"/>
</dbReference>
<dbReference type="PROSITE" id="PS51625">
    <property type="entry name" value="SAM_MT_TRMB"/>
    <property type="match status" value="1"/>
</dbReference>
<reference evidence="19" key="1">
    <citation type="submission" date="2020-10" db="EMBL/GenBank/DDBJ databases">
        <authorList>
            <person name="Gilroy R."/>
        </authorList>
    </citation>
    <scope>NUCLEOTIDE SEQUENCE</scope>
    <source>
        <strain evidence="19">2830</strain>
    </source>
</reference>
<feature type="binding site" evidence="15">
    <location>
        <begin position="198"/>
        <end position="201"/>
    </location>
    <ligand>
        <name>substrate</name>
    </ligand>
</feature>
<accession>A0A9D1KY80</accession>
<dbReference type="InterPro" id="IPR029144">
    <property type="entry name" value="Thr_synth_N"/>
</dbReference>
<dbReference type="NCBIfam" id="TIGR00091">
    <property type="entry name" value="tRNA (guanosine(46)-N7)-methyltransferase TrmB"/>
    <property type="match status" value="1"/>
</dbReference>
<evidence type="ECO:0000256" key="13">
    <source>
        <dbReference type="ARBA" id="ARBA00022898"/>
    </source>
</evidence>
<evidence type="ECO:0000256" key="9">
    <source>
        <dbReference type="ARBA" id="ARBA00022679"/>
    </source>
</evidence>
<feature type="domain" description="Tryptophan synthase beta chain-like PALP" evidence="17">
    <location>
        <begin position="322"/>
        <end position="652"/>
    </location>
</feature>
<keyword evidence="7 15" id="KW-0489">Methyltransferase</keyword>
<dbReference type="GO" id="GO:0004795">
    <property type="term" value="F:threonine synthase activity"/>
    <property type="evidence" value="ECO:0007669"/>
    <property type="project" value="UniProtKB-UniRule"/>
</dbReference>
<dbReference type="InterPro" id="IPR037158">
    <property type="entry name" value="Thr_synth_N_sf"/>
</dbReference>
<evidence type="ECO:0000313" key="20">
    <source>
        <dbReference type="Proteomes" id="UP000824124"/>
    </source>
</evidence>
<evidence type="ECO:0000256" key="4">
    <source>
        <dbReference type="ARBA" id="ARBA00003648"/>
    </source>
</evidence>
<keyword evidence="11 15" id="KW-0819">tRNA processing</keyword>
<evidence type="ECO:0000256" key="3">
    <source>
        <dbReference type="ARBA" id="ARBA00003015"/>
    </source>
</evidence>
<evidence type="ECO:0000256" key="12">
    <source>
        <dbReference type="ARBA" id="ARBA00022697"/>
    </source>
</evidence>
<feature type="binding site" evidence="15">
    <location>
        <position position="161"/>
    </location>
    <ligand>
        <name>substrate</name>
    </ligand>
</feature>
<dbReference type="NCBIfam" id="TIGR00260">
    <property type="entry name" value="thrC"/>
    <property type="match status" value="1"/>
</dbReference>
<dbReference type="PANTHER" id="PTHR43515:SF1">
    <property type="entry name" value="THREONINE SYNTHASE-LIKE 1"/>
    <property type="match status" value="1"/>
</dbReference>
<feature type="binding site" evidence="15">
    <location>
        <position position="129"/>
    </location>
    <ligand>
        <name>substrate</name>
    </ligand>
</feature>
<comment type="pathway">
    <text evidence="15">tRNA modification; N(7)-methylguanine-tRNA biosynthesis.</text>
</comment>
<evidence type="ECO:0000256" key="7">
    <source>
        <dbReference type="ARBA" id="ARBA00022603"/>
    </source>
</evidence>
<evidence type="ECO:0000256" key="10">
    <source>
        <dbReference type="ARBA" id="ARBA00022691"/>
    </source>
</evidence>
<name>A0A9D1KY80_9FIRM</name>
<feature type="binding site" evidence="15">
    <location>
        <position position="103"/>
    </location>
    <ligand>
        <name>S-adenosyl-L-methionine</name>
        <dbReference type="ChEBI" id="CHEBI:59789"/>
    </ligand>
</feature>
<comment type="catalytic activity">
    <reaction evidence="1 15">
        <text>guanosine(46) in tRNA + S-adenosyl-L-methionine = N(7)-methylguanosine(46) in tRNA + S-adenosyl-L-homocysteine</text>
        <dbReference type="Rhea" id="RHEA:42708"/>
        <dbReference type="Rhea" id="RHEA-COMP:10188"/>
        <dbReference type="Rhea" id="RHEA-COMP:10189"/>
        <dbReference type="ChEBI" id="CHEBI:57856"/>
        <dbReference type="ChEBI" id="CHEBI:59789"/>
        <dbReference type="ChEBI" id="CHEBI:74269"/>
        <dbReference type="ChEBI" id="CHEBI:74480"/>
        <dbReference type="EC" id="2.1.1.33"/>
    </reaction>
</comment>
<dbReference type="AlphaFoldDB" id="A0A9D1KY80"/>
<comment type="similarity">
    <text evidence="15">Belongs to the class I-like SAM-binding methyltransferase superfamily. TrmB family.</text>
</comment>
<comment type="function">
    <text evidence="3 15">Catalyzes the formation of N(7)-methylguanine at position 46 (m7G46) in tRNA.</text>
</comment>
<evidence type="ECO:0000313" key="19">
    <source>
        <dbReference type="EMBL" id="HIU10832.1"/>
    </source>
</evidence>
<organism evidence="19 20">
    <name type="scientific">Candidatus Avidehalobacter gallistercoris</name>
    <dbReference type="NCBI Taxonomy" id="2840694"/>
    <lineage>
        <taxon>Bacteria</taxon>
        <taxon>Bacillati</taxon>
        <taxon>Bacillota</taxon>
        <taxon>Clostridia</taxon>
        <taxon>Eubacteriales</taxon>
        <taxon>Peptococcaceae</taxon>
        <taxon>Peptococcaceae incertae sedis</taxon>
        <taxon>Candidatus Avidehalobacter</taxon>
    </lineage>
</organism>
<comment type="similarity">
    <text evidence="6">Belongs to the threonine synthase family.</text>
</comment>
<dbReference type="Gene3D" id="3.40.50.1100">
    <property type="match status" value="2"/>
</dbReference>
<dbReference type="Gene3D" id="3.90.1380.10">
    <property type="entry name" value="Threonine synthase, N-terminal domain"/>
    <property type="match status" value="1"/>
</dbReference>
<dbReference type="Gene3D" id="3.40.50.150">
    <property type="entry name" value="Vaccinia Virus protein VP39"/>
    <property type="match status" value="1"/>
</dbReference>
<dbReference type="InterPro" id="IPR004450">
    <property type="entry name" value="Thr_synthase-like"/>
</dbReference>